<feature type="transmembrane region" description="Helical" evidence="1">
    <location>
        <begin position="116"/>
        <end position="136"/>
    </location>
</feature>
<protein>
    <submittedName>
        <fullName evidence="2">ABC transporter permease</fullName>
    </submittedName>
</protein>
<keyword evidence="1" id="KW-0812">Transmembrane</keyword>
<feature type="transmembrane region" description="Helical" evidence="1">
    <location>
        <begin position="66"/>
        <end position="85"/>
    </location>
</feature>
<reference evidence="3" key="1">
    <citation type="journal article" date="2019" name="Int. J. Syst. Evol. Microbiol.">
        <title>The Global Catalogue of Microorganisms (GCM) 10K type strain sequencing project: providing services to taxonomists for standard genome sequencing and annotation.</title>
        <authorList>
            <consortium name="The Broad Institute Genomics Platform"/>
            <consortium name="The Broad Institute Genome Sequencing Center for Infectious Disease"/>
            <person name="Wu L."/>
            <person name="Ma J."/>
        </authorList>
    </citation>
    <scope>NUCLEOTIDE SEQUENCE [LARGE SCALE GENOMIC DNA]</scope>
    <source>
        <strain evidence="3">CCUG 49571</strain>
    </source>
</reference>
<keyword evidence="1" id="KW-0472">Membrane</keyword>
<keyword evidence="3" id="KW-1185">Reference proteome</keyword>
<accession>A0ABV9F7B6</accession>
<name>A0ABV9F7B6_9BACL</name>
<dbReference type="Proteomes" id="UP001596028">
    <property type="component" value="Unassembled WGS sequence"/>
</dbReference>
<dbReference type="InterPro" id="IPR010288">
    <property type="entry name" value="EcsB_ABC"/>
</dbReference>
<dbReference type="EMBL" id="JBHSEP010000001">
    <property type="protein sequence ID" value="MFC4596978.1"/>
    <property type="molecule type" value="Genomic_DNA"/>
</dbReference>
<comment type="caution">
    <text evidence="2">The sequence shown here is derived from an EMBL/GenBank/DDBJ whole genome shotgun (WGS) entry which is preliminary data.</text>
</comment>
<feature type="transmembrane region" description="Helical" evidence="1">
    <location>
        <begin position="300"/>
        <end position="333"/>
    </location>
</feature>
<evidence type="ECO:0000313" key="3">
    <source>
        <dbReference type="Proteomes" id="UP001596028"/>
    </source>
</evidence>
<evidence type="ECO:0000256" key="1">
    <source>
        <dbReference type="SAM" id="Phobius"/>
    </source>
</evidence>
<feature type="transmembrane region" description="Helical" evidence="1">
    <location>
        <begin position="403"/>
        <end position="419"/>
    </location>
</feature>
<keyword evidence="1" id="KW-1133">Transmembrane helix</keyword>
<sequence length="432" mass="47987">MDKRTHEEQLGFLRTLRRERAAAFRREIVPYFRYVFQSGFGLFASAILFAALIGYSDLIRAVPDHWPAREVGVVVLSLAALRAPLRTYMRPADPVFLMAMENRVAGRYVNEALRRATVAGVLRTLAASALYAPIYIRSPQTSELADNHPVVLLAVFLALLAAHNVYGGWRERRLASRGWRLGLKAVRTLLTALSVAALLLYPMPAGVAFAALCAALLNLLWRLPAQHALPWERLIEEEAATRRKWMGFLSWFVDVPSESAKPAYRRWIAWTGDWIPWSRRWAWHFLYAKVFLRGETFGALWRWVVVTCLVMAVSGSALADAIALGVSAVVCGLQLSELKRVRFVETVDTLPLSPQEKLKAAAAVARAAGLLAVLTIGAAGLATAKLGAAPEGADPSAWLRPDYGLAALAFGLFWCGWWMPRSIARHRDEDDE</sequence>
<proteinExistence type="predicted"/>
<feature type="transmembrane region" description="Helical" evidence="1">
    <location>
        <begin position="34"/>
        <end position="54"/>
    </location>
</feature>
<evidence type="ECO:0000313" key="2">
    <source>
        <dbReference type="EMBL" id="MFC4596978.1"/>
    </source>
</evidence>
<gene>
    <name evidence="2" type="ORF">ACFO3S_01900</name>
</gene>
<dbReference type="RefSeq" id="WP_378091645.1">
    <property type="nucleotide sequence ID" value="NZ_JBHSEP010000001.1"/>
</dbReference>
<feature type="transmembrane region" description="Helical" evidence="1">
    <location>
        <begin position="188"/>
        <end position="221"/>
    </location>
</feature>
<dbReference type="Pfam" id="PF05975">
    <property type="entry name" value="EcsB"/>
    <property type="match status" value="1"/>
</dbReference>
<organism evidence="2 3">
    <name type="scientific">Cohnella hongkongensis</name>
    <dbReference type="NCBI Taxonomy" id="178337"/>
    <lineage>
        <taxon>Bacteria</taxon>
        <taxon>Bacillati</taxon>
        <taxon>Bacillota</taxon>
        <taxon>Bacilli</taxon>
        <taxon>Bacillales</taxon>
        <taxon>Paenibacillaceae</taxon>
        <taxon>Cohnella</taxon>
    </lineage>
</organism>
<feature type="transmembrane region" description="Helical" evidence="1">
    <location>
        <begin position="363"/>
        <end position="383"/>
    </location>
</feature>
<feature type="transmembrane region" description="Helical" evidence="1">
    <location>
        <begin position="148"/>
        <end position="167"/>
    </location>
</feature>